<dbReference type="AlphaFoldDB" id="A0AAJ0GFU8"/>
<reference evidence="11" key="1">
    <citation type="submission" date="2023-04" db="EMBL/GenBank/DDBJ databases">
        <title>Black Yeasts Isolated from many extreme environments.</title>
        <authorList>
            <person name="Coleine C."/>
            <person name="Stajich J.E."/>
            <person name="Selbmann L."/>
        </authorList>
    </citation>
    <scope>NUCLEOTIDE SEQUENCE</scope>
    <source>
        <strain evidence="11">CCFEE 5312</strain>
    </source>
</reference>
<comment type="caution">
    <text evidence="11">The sequence shown here is derived from an EMBL/GenBank/DDBJ whole genome shotgun (WGS) entry which is preliminary data.</text>
</comment>
<dbReference type="GO" id="GO:0005047">
    <property type="term" value="F:signal recognition particle binding"/>
    <property type="evidence" value="ECO:0007669"/>
    <property type="project" value="InterPro"/>
</dbReference>
<dbReference type="GO" id="GO:0005786">
    <property type="term" value="C:signal recognition particle, endoplasmic reticulum targeting"/>
    <property type="evidence" value="ECO:0007669"/>
    <property type="project" value="UniProtKB-KW"/>
</dbReference>
<name>A0AAJ0GFU8_9PEZI</name>
<dbReference type="Pfam" id="PF16969">
    <property type="entry name" value="SRP68"/>
    <property type="match status" value="1"/>
</dbReference>
<keyword evidence="4" id="KW-0963">Cytoplasm</keyword>
<keyword evidence="5" id="KW-0694">RNA-binding</keyword>
<evidence type="ECO:0000256" key="6">
    <source>
        <dbReference type="ARBA" id="ARBA00023135"/>
    </source>
</evidence>
<feature type="region of interest" description="Disordered" evidence="10">
    <location>
        <begin position="435"/>
        <end position="460"/>
    </location>
</feature>
<evidence type="ECO:0000256" key="5">
    <source>
        <dbReference type="ARBA" id="ARBA00022884"/>
    </source>
</evidence>
<dbReference type="PIRSF" id="PIRSF038995">
    <property type="entry name" value="SRP68"/>
    <property type="match status" value="1"/>
</dbReference>
<dbReference type="GO" id="GO:0005730">
    <property type="term" value="C:nucleolus"/>
    <property type="evidence" value="ECO:0007669"/>
    <property type="project" value="UniProtKB-SubCell"/>
</dbReference>
<sequence length="686" mass="76119">MDGRGRVAYLLSMSMSEAEVFLIPPEFEAPPQFDVAYRMRTSTLDTQGHKNSMDITSFVSARRETLLIADYNTYRTQLSRQILSTRKRLGRATPKREKYGPKAVTAEDVGSNHEFAHLLLLTSERAWAHAMHIKTTHTEDASGKGITGATRRHVISRLAKAAKVARNLLGLLGERNASKASSQDVLEGRAYAASLGGAEEFEKESGGEQQAGEKRWHECLKQYSEARIIYAALYERDKKDVYRDILANTVDPTIRYAAYQAHLSRTIAIPTVAKRFFPKDDSQLVKAIEEVDSYALKDKPVPKTEEEKQDLPQAAPSSVTWRGRKASIVDASIGQALASVSTAEARLRSYLSSNTSAANKDKAGAYDEILVSSQDAADATKRATDELEKERVDEGDARMQDLRVTSLAVNYALVSWRVGRNRALVGAEDDGMTFESQAQKKLKRPRKDGTEYPDKEEGRGHKLARLRERVVLYDASIQSVNSVKELRGAMRDQKFVDELDAKANYFRALKCLNISFSHSLLGNHLNSLALLKRAQDLLDSHTLPKSSSDDSDAPPTLDIPPSAGQKLHQHITSVLLRTQALVELHNLESASAAAASKNAAHAPPLVRNLTAYPVLGTQVDLTNLVSYPPKLEPVPVKPLFLDVAWNYIEYPGRQMKTADEKKPVVNDVQPAQEEPQKKKGWFGFGR</sequence>
<accession>A0AAJ0GFU8</accession>
<dbReference type="Gene3D" id="1.10.3450.40">
    <property type="entry name" value="Signal recognition particle, SRP68 subunit, RNA-binding domain"/>
    <property type="match status" value="1"/>
</dbReference>
<evidence type="ECO:0000256" key="4">
    <source>
        <dbReference type="ARBA" id="ARBA00022490"/>
    </source>
</evidence>
<keyword evidence="6" id="KW-0733">Signal recognition particle</keyword>
<feature type="compositionally biased region" description="Basic and acidic residues" evidence="10">
    <location>
        <begin position="447"/>
        <end position="460"/>
    </location>
</feature>
<dbReference type="InterPro" id="IPR026258">
    <property type="entry name" value="SRP68"/>
</dbReference>
<evidence type="ECO:0000256" key="8">
    <source>
        <dbReference type="ARBA" id="ARBA00023274"/>
    </source>
</evidence>
<gene>
    <name evidence="11" type="primary">SRP68</name>
    <name evidence="11" type="ORF">LTR09_002523</name>
</gene>
<dbReference type="PANTHER" id="PTHR12860">
    <property type="entry name" value="SIGNAL RECOGNITION PARTICLE 68 KDA PROTEIN"/>
    <property type="match status" value="1"/>
</dbReference>
<evidence type="ECO:0000256" key="2">
    <source>
        <dbReference type="ARBA" id="ARBA00004604"/>
    </source>
</evidence>
<keyword evidence="12" id="KW-1185">Reference proteome</keyword>
<evidence type="ECO:0000313" key="12">
    <source>
        <dbReference type="Proteomes" id="UP001271007"/>
    </source>
</evidence>
<dbReference type="CDD" id="cd15481">
    <property type="entry name" value="SRP68-RBD"/>
    <property type="match status" value="1"/>
</dbReference>
<protein>
    <recommendedName>
        <fullName evidence="9">Signal recognition particle subunit SRP68</fullName>
    </recommendedName>
</protein>
<evidence type="ECO:0000256" key="10">
    <source>
        <dbReference type="SAM" id="MobiDB-lite"/>
    </source>
</evidence>
<dbReference type="GO" id="GO:0006614">
    <property type="term" value="P:SRP-dependent cotranslational protein targeting to membrane"/>
    <property type="evidence" value="ECO:0007669"/>
    <property type="project" value="InterPro"/>
</dbReference>
<evidence type="ECO:0000256" key="1">
    <source>
        <dbReference type="ARBA" id="ARBA00004496"/>
    </source>
</evidence>
<evidence type="ECO:0000256" key="7">
    <source>
        <dbReference type="ARBA" id="ARBA00023242"/>
    </source>
</evidence>
<evidence type="ECO:0000313" key="11">
    <source>
        <dbReference type="EMBL" id="KAK3056730.1"/>
    </source>
</evidence>
<proteinExistence type="inferred from homology"/>
<comment type="subcellular location">
    <subcellularLocation>
        <location evidence="1">Cytoplasm</location>
    </subcellularLocation>
    <subcellularLocation>
        <location evidence="2">Nucleus</location>
        <location evidence="2">Nucleolus</location>
    </subcellularLocation>
</comment>
<dbReference type="InterPro" id="IPR038253">
    <property type="entry name" value="SRP68_N_sf"/>
</dbReference>
<dbReference type="InterPro" id="IPR034652">
    <property type="entry name" value="SRP68-RBD"/>
</dbReference>
<comment type="similarity">
    <text evidence="3">Belongs to the SRP68 family.</text>
</comment>
<keyword evidence="7" id="KW-0539">Nucleus</keyword>
<feature type="region of interest" description="Disordered" evidence="10">
    <location>
        <begin position="541"/>
        <end position="563"/>
    </location>
</feature>
<dbReference type="GO" id="GO:0008312">
    <property type="term" value="F:7S RNA binding"/>
    <property type="evidence" value="ECO:0007669"/>
    <property type="project" value="InterPro"/>
</dbReference>
<dbReference type="EMBL" id="JAWDJX010000005">
    <property type="protein sequence ID" value="KAK3056730.1"/>
    <property type="molecule type" value="Genomic_DNA"/>
</dbReference>
<dbReference type="GO" id="GO:0030942">
    <property type="term" value="F:endoplasmic reticulum signal peptide binding"/>
    <property type="evidence" value="ECO:0007669"/>
    <property type="project" value="InterPro"/>
</dbReference>
<dbReference type="PANTHER" id="PTHR12860:SF0">
    <property type="entry name" value="SIGNAL RECOGNITION PARTICLE SUBUNIT SRP68"/>
    <property type="match status" value="1"/>
</dbReference>
<evidence type="ECO:0000256" key="9">
    <source>
        <dbReference type="ARBA" id="ARBA00029498"/>
    </source>
</evidence>
<organism evidence="11 12">
    <name type="scientific">Extremus antarcticus</name>
    <dbReference type="NCBI Taxonomy" id="702011"/>
    <lineage>
        <taxon>Eukaryota</taxon>
        <taxon>Fungi</taxon>
        <taxon>Dikarya</taxon>
        <taxon>Ascomycota</taxon>
        <taxon>Pezizomycotina</taxon>
        <taxon>Dothideomycetes</taxon>
        <taxon>Dothideomycetidae</taxon>
        <taxon>Mycosphaerellales</taxon>
        <taxon>Extremaceae</taxon>
        <taxon>Extremus</taxon>
    </lineage>
</organism>
<keyword evidence="8" id="KW-0687">Ribonucleoprotein</keyword>
<dbReference type="Proteomes" id="UP001271007">
    <property type="component" value="Unassembled WGS sequence"/>
</dbReference>
<feature type="region of interest" description="Disordered" evidence="10">
    <location>
        <begin position="659"/>
        <end position="686"/>
    </location>
</feature>
<evidence type="ECO:0000256" key="3">
    <source>
        <dbReference type="ARBA" id="ARBA00009352"/>
    </source>
</evidence>